<evidence type="ECO:0000256" key="5">
    <source>
        <dbReference type="ARBA" id="ARBA00022723"/>
    </source>
</evidence>
<comment type="caution">
    <text evidence="11">Lacks conserved residue(s) required for the propagation of feature annotation.</text>
</comment>
<feature type="binding site" evidence="11">
    <location>
        <begin position="14"/>
        <end position="15"/>
    </location>
    <ligand>
        <name>substrate</name>
    </ligand>
</feature>
<accession>A0A8J4H7U1</accession>
<dbReference type="GO" id="GO:0004452">
    <property type="term" value="F:isopentenyl-diphosphate delta-isomerase activity"/>
    <property type="evidence" value="ECO:0007669"/>
    <property type="project" value="UniProtKB-UniRule"/>
</dbReference>
<evidence type="ECO:0000256" key="6">
    <source>
        <dbReference type="ARBA" id="ARBA00022842"/>
    </source>
</evidence>
<evidence type="ECO:0000256" key="2">
    <source>
        <dbReference type="ARBA" id="ARBA00022490"/>
    </source>
</evidence>
<dbReference type="Pfam" id="PF01070">
    <property type="entry name" value="FMN_dh"/>
    <property type="match status" value="1"/>
</dbReference>
<evidence type="ECO:0000256" key="3">
    <source>
        <dbReference type="ARBA" id="ARBA00022630"/>
    </source>
</evidence>
<feature type="binding site" evidence="11">
    <location>
        <position position="167"/>
    </location>
    <ligand>
        <name>Mg(2+)</name>
        <dbReference type="ChEBI" id="CHEBI:18420"/>
    </ligand>
</feature>
<evidence type="ECO:0000259" key="12">
    <source>
        <dbReference type="Pfam" id="PF01070"/>
    </source>
</evidence>
<keyword evidence="4 11" id="KW-0288">FMN</keyword>
<dbReference type="InterPro" id="IPR013785">
    <property type="entry name" value="Aldolase_TIM"/>
</dbReference>
<feature type="binding site" evidence="11">
    <location>
        <position position="166"/>
    </location>
    <ligand>
        <name>substrate</name>
    </ligand>
</feature>
<sequence length="350" mass="37325">MERNLQASSAITRRKAEHIDICLQKDVAGRGIDSGWGNYRFVHKALPEIRFADISTATQFLGKPLQTPLLVSSMTGGTEEAWQLNRLLAEAAEAHGWALGLGSMRAALEHPETARTFCVRQWAPSIPILANLGAVQLNYGVSIDDCRQLVQMAEADGLVLHLNPMQEIFQPDGDTDFAGLLAKIEQLCRQLEVPVGVKEVGMGIDADTARQLADAGAAFIDTAGAGGTSWIRVEGYRSPEPVKRQAAEAFGDWGLSAADSLIQVRRALPAMTIAASGGIQNGVDAAKALALGANLSGTGRALLKAAAESEHKLDETMARFTFELKAAMFGIGAAALGELQATDRLIHRSD</sequence>
<dbReference type="InterPro" id="IPR011179">
    <property type="entry name" value="IPdP_isomerase"/>
</dbReference>
<name>A0A8J4H7U1_9BACL</name>
<comment type="similarity">
    <text evidence="11">Belongs to the IPP isomerase type 2 family.</text>
</comment>
<dbReference type="GO" id="GO:0000287">
    <property type="term" value="F:magnesium ion binding"/>
    <property type="evidence" value="ECO:0007669"/>
    <property type="project" value="UniProtKB-UniRule"/>
</dbReference>
<comment type="subunit">
    <text evidence="10 11">Homooctamer. Dimer of tetramers.</text>
</comment>
<dbReference type="AlphaFoldDB" id="A0A8J4H7U1"/>
<dbReference type="EC" id="5.3.3.2" evidence="11"/>
<feature type="binding site" evidence="11">
    <location>
        <begin position="73"/>
        <end position="75"/>
    </location>
    <ligand>
        <name>FMN</name>
        <dbReference type="ChEBI" id="CHEBI:58210"/>
    </ligand>
</feature>
<dbReference type="PANTHER" id="PTHR43665">
    <property type="entry name" value="ISOPENTENYL-DIPHOSPHATE DELTA-ISOMERASE"/>
    <property type="match status" value="1"/>
</dbReference>
<comment type="cofactor">
    <cofactor evidence="11">
        <name>NADPH</name>
        <dbReference type="ChEBI" id="CHEBI:57783"/>
    </cofactor>
</comment>
<dbReference type="GO" id="GO:0005737">
    <property type="term" value="C:cytoplasm"/>
    <property type="evidence" value="ECO:0007669"/>
    <property type="project" value="UniProtKB-SubCell"/>
</dbReference>
<keyword evidence="8 11" id="KW-0414">Isoprene biosynthesis</keyword>
<feature type="binding site" evidence="11">
    <location>
        <begin position="103"/>
        <end position="105"/>
    </location>
    <ligand>
        <name>substrate</name>
    </ligand>
</feature>
<dbReference type="PANTHER" id="PTHR43665:SF1">
    <property type="entry name" value="ISOPENTENYL-DIPHOSPHATE DELTA-ISOMERASE"/>
    <property type="match status" value="1"/>
</dbReference>
<evidence type="ECO:0000256" key="7">
    <source>
        <dbReference type="ARBA" id="ARBA00022857"/>
    </source>
</evidence>
<evidence type="ECO:0000256" key="8">
    <source>
        <dbReference type="ARBA" id="ARBA00023229"/>
    </source>
</evidence>
<dbReference type="GO" id="GO:0070402">
    <property type="term" value="F:NADPH binding"/>
    <property type="evidence" value="ECO:0007669"/>
    <property type="project" value="UniProtKB-UniRule"/>
</dbReference>
<dbReference type="GO" id="GO:0010181">
    <property type="term" value="F:FMN binding"/>
    <property type="evidence" value="ECO:0007669"/>
    <property type="project" value="UniProtKB-UniRule"/>
</dbReference>
<evidence type="ECO:0000313" key="13">
    <source>
        <dbReference type="EMBL" id="GIQ71500.1"/>
    </source>
</evidence>
<comment type="function">
    <text evidence="11">Involved in the biosynthesis of isoprenoids. Catalyzes the 1,3-allylic rearrangement of the homoallylic substrate isopentenyl (IPP) to its allylic isomer, dimethylallyl diphosphate (DMAPP).</text>
</comment>
<organism evidence="13 14">
    <name type="scientific">Xylanibacillus composti</name>
    <dbReference type="NCBI Taxonomy" id="1572762"/>
    <lineage>
        <taxon>Bacteria</taxon>
        <taxon>Bacillati</taxon>
        <taxon>Bacillota</taxon>
        <taxon>Bacilli</taxon>
        <taxon>Bacillales</taxon>
        <taxon>Paenibacillaceae</taxon>
        <taxon>Xylanibacillus</taxon>
    </lineage>
</organism>
<keyword evidence="6 11" id="KW-0460">Magnesium</keyword>
<keyword evidence="9 11" id="KW-0413">Isomerase</keyword>
<keyword evidence="14" id="KW-1185">Reference proteome</keyword>
<keyword evidence="7 11" id="KW-0521">NADP</keyword>
<comment type="catalytic activity">
    <reaction evidence="11">
        <text>isopentenyl diphosphate = dimethylallyl diphosphate</text>
        <dbReference type="Rhea" id="RHEA:23284"/>
        <dbReference type="ChEBI" id="CHEBI:57623"/>
        <dbReference type="ChEBI" id="CHEBI:128769"/>
        <dbReference type="EC" id="5.3.3.2"/>
    </reaction>
</comment>
<feature type="binding site" evidence="11">
    <location>
        <position position="72"/>
    </location>
    <ligand>
        <name>FMN</name>
        <dbReference type="ChEBI" id="CHEBI:58210"/>
    </ligand>
</feature>
<dbReference type="HAMAP" id="MF_00354">
    <property type="entry name" value="Idi_2"/>
    <property type="match status" value="1"/>
</dbReference>
<dbReference type="SUPFAM" id="SSF51395">
    <property type="entry name" value="FMN-linked oxidoreductases"/>
    <property type="match status" value="1"/>
</dbReference>
<gene>
    <name evidence="11 13" type="primary">fni</name>
    <name evidence="13" type="ORF">XYCOK13_43240</name>
</gene>
<comment type="subcellular location">
    <subcellularLocation>
        <location evidence="11">Cytoplasm</location>
    </subcellularLocation>
</comment>
<feature type="binding site" evidence="11">
    <location>
        <position position="103"/>
    </location>
    <ligand>
        <name>FMN</name>
        <dbReference type="ChEBI" id="CHEBI:58210"/>
    </ligand>
</feature>
<evidence type="ECO:0000256" key="10">
    <source>
        <dbReference type="ARBA" id="ARBA00025810"/>
    </source>
</evidence>
<dbReference type="GO" id="GO:0016491">
    <property type="term" value="F:oxidoreductase activity"/>
    <property type="evidence" value="ECO:0007669"/>
    <property type="project" value="InterPro"/>
</dbReference>
<feature type="binding site" evidence="11">
    <location>
        <position position="228"/>
    </location>
    <ligand>
        <name>FMN</name>
        <dbReference type="ChEBI" id="CHEBI:58210"/>
    </ligand>
</feature>
<keyword evidence="2 11" id="KW-0963">Cytoplasm</keyword>
<protein>
    <recommendedName>
        <fullName evidence="11">Isopentenyl-diphosphate delta-isomerase</fullName>
        <shortName evidence="11">IPP isomerase</shortName>
        <ecNumber evidence="11">5.3.3.2</ecNumber>
    </recommendedName>
    <alternativeName>
        <fullName evidence="11">Isopentenyl diphosphate:dimethylallyl diphosphate isomerase</fullName>
    </alternativeName>
    <alternativeName>
        <fullName evidence="11">Isopentenyl pyrophosphate isomerase</fullName>
    </alternativeName>
    <alternativeName>
        <fullName evidence="11">Type 2 isopentenyl diphosphate isomerase</fullName>
        <shortName evidence="11">IDI-2</shortName>
    </alternativeName>
</protein>
<feature type="binding site" evidence="11">
    <location>
        <position position="131"/>
    </location>
    <ligand>
        <name>FMN</name>
        <dbReference type="ChEBI" id="CHEBI:58210"/>
    </ligand>
</feature>
<dbReference type="Proteomes" id="UP000677918">
    <property type="component" value="Unassembled WGS sequence"/>
</dbReference>
<dbReference type="CDD" id="cd02811">
    <property type="entry name" value="IDI-2_FMN"/>
    <property type="match status" value="1"/>
</dbReference>
<keyword evidence="5 11" id="KW-0479">Metal-binding</keyword>
<dbReference type="GO" id="GO:0008299">
    <property type="term" value="P:isoprenoid biosynthetic process"/>
    <property type="evidence" value="ECO:0007669"/>
    <property type="project" value="UniProtKB-UniRule"/>
</dbReference>
<keyword evidence="3 11" id="KW-0285">Flavoprotein</keyword>
<evidence type="ECO:0000256" key="4">
    <source>
        <dbReference type="ARBA" id="ARBA00022643"/>
    </source>
</evidence>
<reference evidence="13" key="1">
    <citation type="submission" date="2021-04" db="EMBL/GenBank/DDBJ databases">
        <title>Draft genome sequence of Xylanibacillus composti strain K13.</title>
        <authorList>
            <person name="Uke A."/>
            <person name="Chhe C."/>
            <person name="Baramee S."/>
            <person name="Kosugi A."/>
        </authorList>
    </citation>
    <scope>NUCLEOTIDE SEQUENCE</scope>
    <source>
        <strain evidence="13">K13</strain>
    </source>
</reference>
<proteinExistence type="inferred from homology"/>
<comment type="cofactor">
    <cofactor evidence="1 11">
        <name>FMN</name>
        <dbReference type="ChEBI" id="CHEBI:58210"/>
    </cofactor>
</comment>
<comment type="caution">
    <text evidence="13">The sequence shown here is derived from an EMBL/GenBank/DDBJ whole genome shotgun (WGS) entry which is preliminary data.</text>
</comment>
<feature type="domain" description="FMN-dependent dehydrogenase" evidence="12">
    <location>
        <begin position="182"/>
        <end position="341"/>
    </location>
</feature>
<dbReference type="EMBL" id="BOVK01000100">
    <property type="protein sequence ID" value="GIQ71500.1"/>
    <property type="molecule type" value="Genomic_DNA"/>
</dbReference>
<evidence type="ECO:0000313" key="14">
    <source>
        <dbReference type="Proteomes" id="UP000677918"/>
    </source>
</evidence>
<feature type="binding site" evidence="11">
    <location>
        <position position="198"/>
    </location>
    <ligand>
        <name>FMN</name>
        <dbReference type="ChEBI" id="CHEBI:58210"/>
    </ligand>
</feature>
<evidence type="ECO:0000256" key="11">
    <source>
        <dbReference type="HAMAP-Rule" id="MF_00354"/>
    </source>
</evidence>
<dbReference type="RefSeq" id="WP_213414293.1">
    <property type="nucleotide sequence ID" value="NZ_BOVK01000100.1"/>
</dbReference>
<dbReference type="Gene3D" id="3.20.20.70">
    <property type="entry name" value="Aldolase class I"/>
    <property type="match status" value="1"/>
</dbReference>
<dbReference type="InterPro" id="IPR000262">
    <property type="entry name" value="FMN-dep_DH"/>
</dbReference>
<evidence type="ECO:0000256" key="9">
    <source>
        <dbReference type="ARBA" id="ARBA00023235"/>
    </source>
</evidence>
<comment type="cofactor">
    <cofactor evidence="11">
        <name>Mg(2+)</name>
        <dbReference type="ChEBI" id="CHEBI:18420"/>
    </cofactor>
</comment>
<dbReference type="PIRSF" id="PIRSF003314">
    <property type="entry name" value="IPP_isomerase"/>
    <property type="match status" value="1"/>
</dbReference>
<dbReference type="NCBIfam" id="TIGR02151">
    <property type="entry name" value="IPP_isom_2"/>
    <property type="match status" value="1"/>
</dbReference>
<evidence type="ECO:0000256" key="1">
    <source>
        <dbReference type="ARBA" id="ARBA00001917"/>
    </source>
</evidence>